<evidence type="ECO:0008006" key="3">
    <source>
        <dbReference type="Google" id="ProtNLM"/>
    </source>
</evidence>
<dbReference type="OrthoDB" id="9813713at2"/>
<name>A0A2S3Z567_9MICO</name>
<sequence length="130" mass="13985">MPTNPPEQPATLIFDGDCGFCTTAVLWLQRTLPRVPATAPFQWTDLAAFGLTERQARSRVWFVVAGRRYGGAAAVAALLRGQPVAALRVLGWLATVPPWSWAAAAGCSLVARYRYRLPGGTPACRMPSAT</sequence>
<proteinExistence type="predicted"/>
<dbReference type="GO" id="GO:0015035">
    <property type="term" value="F:protein-disulfide reductase activity"/>
    <property type="evidence" value="ECO:0007669"/>
    <property type="project" value="InterPro"/>
</dbReference>
<dbReference type="Proteomes" id="UP000237104">
    <property type="component" value="Unassembled WGS sequence"/>
</dbReference>
<dbReference type="InterPro" id="IPR007263">
    <property type="entry name" value="DCC1-like"/>
</dbReference>
<dbReference type="RefSeq" id="WP_103432521.1">
    <property type="nucleotide sequence ID" value="NZ_PPXF01000067.1"/>
</dbReference>
<reference evidence="1 2" key="1">
    <citation type="submission" date="2018-01" db="EMBL/GenBank/DDBJ databases">
        <title>Cryobacterium sp. nov., from glaciers in China.</title>
        <authorList>
            <person name="Liu Q."/>
            <person name="Xin Y.-H."/>
        </authorList>
    </citation>
    <scope>NUCLEOTIDE SEQUENCE [LARGE SCALE GENOMIC DNA]</scope>
    <source>
        <strain evidence="1 2">TMB1-8</strain>
    </source>
</reference>
<protein>
    <recommendedName>
        <fullName evidence="3">DUF393 domain-containing protein</fullName>
    </recommendedName>
</protein>
<organism evidence="1 2">
    <name type="scientific">Cryobacterium zongtaii</name>
    <dbReference type="NCBI Taxonomy" id="1259217"/>
    <lineage>
        <taxon>Bacteria</taxon>
        <taxon>Bacillati</taxon>
        <taxon>Actinomycetota</taxon>
        <taxon>Actinomycetes</taxon>
        <taxon>Micrococcales</taxon>
        <taxon>Microbacteriaceae</taxon>
        <taxon>Cryobacterium</taxon>
    </lineage>
</organism>
<dbReference type="EMBL" id="PPXF01000067">
    <property type="protein sequence ID" value="POH59072.1"/>
    <property type="molecule type" value="Genomic_DNA"/>
</dbReference>
<evidence type="ECO:0000313" key="1">
    <source>
        <dbReference type="EMBL" id="POH59072.1"/>
    </source>
</evidence>
<accession>A0A2S3Z567</accession>
<dbReference type="Pfam" id="PF04134">
    <property type="entry name" value="DCC1-like"/>
    <property type="match status" value="1"/>
</dbReference>
<dbReference type="AlphaFoldDB" id="A0A2S3Z567"/>
<gene>
    <name evidence="1" type="ORF">C3B59_17750</name>
</gene>
<evidence type="ECO:0000313" key="2">
    <source>
        <dbReference type="Proteomes" id="UP000237104"/>
    </source>
</evidence>
<comment type="caution">
    <text evidence="1">The sequence shown here is derived from an EMBL/GenBank/DDBJ whole genome shotgun (WGS) entry which is preliminary data.</text>
</comment>